<keyword evidence="1" id="KW-0472">Membrane</keyword>
<feature type="transmembrane region" description="Helical" evidence="1">
    <location>
        <begin position="232"/>
        <end position="250"/>
    </location>
</feature>
<dbReference type="Proteomes" id="UP000094501">
    <property type="component" value="Unassembled WGS sequence"/>
</dbReference>
<gene>
    <name evidence="2" type="ORF">AUC68_02340</name>
</gene>
<sequence length="291" mass="31143">MRHLAILALRREPAIICSLFFLGPLITLLVPKTTIATLIVLFLCCVGLDLARGGELKGMFRINASLALFGATAAYLFMNASWSLDPERAFTAATWFVLVVLMCYGSGRALARWPERSLRMAGTAFGTGVGVGIAFVLFEAATGRLATLTLYHTLPFTQPNSLKDFVIRNGEIVQIAPGELNAMIAVMLLALWPALLCVVTRLGERSGSLVAGALFAAATAAVFLSDHESSKVGLVASLFVFALAIPWPAATRKGLWLVWCLAFALVIPLATVAYKAELHKSESLPFSAQAA</sequence>
<keyword evidence="1" id="KW-0812">Transmembrane</keyword>
<dbReference type="AlphaFoldDB" id="A0A1E3W2C8"/>
<protein>
    <submittedName>
        <fullName evidence="2">Uncharacterized protein</fullName>
    </submittedName>
</protein>
<feature type="transmembrane region" description="Helical" evidence="1">
    <location>
        <begin position="12"/>
        <end position="29"/>
    </location>
</feature>
<reference evidence="2 3" key="1">
    <citation type="journal article" date="2016" name="Environ. Microbiol.">
        <title>New Methyloceanibacter diversity from North Sea sediments includes methanotroph containing solely the soluble methane monooxygenase.</title>
        <authorList>
            <person name="Vekeman B."/>
            <person name="Kerckhof F.M."/>
            <person name="Cremers G."/>
            <person name="de Vos P."/>
            <person name="Vandamme P."/>
            <person name="Boon N."/>
            <person name="Op den Camp H.J."/>
            <person name="Heylen K."/>
        </authorList>
    </citation>
    <scope>NUCLEOTIDE SEQUENCE [LARGE SCALE GENOMIC DNA]</scope>
    <source>
        <strain evidence="2 3">R-67174</strain>
    </source>
</reference>
<accession>A0A1E3W2C8</accession>
<name>A0A1E3W2C8_9HYPH</name>
<keyword evidence="1" id="KW-1133">Transmembrane helix</keyword>
<keyword evidence="3" id="KW-1185">Reference proteome</keyword>
<feature type="transmembrane region" description="Helical" evidence="1">
    <location>
        <begin position="256"/>
        <end position="274"/>
    </location>
</feature>
<evidence type="ECO:0000313" key="2">
    <source>
        <dbReference type="EMBL" id="ODR99967.1"/>
    </source>
</evidence>
<evidence type="ECO:0000256" key="1">
    <source>
        <dbReference type="SAM" id="Phobius"/>
    </source>
</evidence>
<proteinExistence type="predicted"/>
<feature type="transmembrane region" description="Helical" evidence="1">
    <location>
        <begin position="182"/>
        <end position="202"/>
    </location>
</feature>
<feature type="transmembrane region" description="Helical" evidence="1">
    <location>
        <begin position="58"/>
        <end position="78"/>
    </location>
</feature>
<dbReference type="RefSeq" id="WP_069436809.1">
    <property type="nucleotide sequence ID" value="NZ_LPWG01000010.1"/>
</dbReference>
<organism evidence="2 3">
    <name type="scientific">Methyloceanibacter methanicus</name>
    <dbReference type="NCBI Taxonomy" id="1774968"/>
    <lineage>
        <taxon>Bacteria</taxon>
        <taxon>Pseudomonadati</taxon>
        <taxon>Pseudomonadota</taxon>
        <taxon>Alphaproteobacteria</taxon>
        <taxon>Hyphomicrobiales</taxon>
        <taxon>Hyphomicrobiaceae</taxon>
        <taxon>Methyloceanibacter</taxon>
    </lineage>
</organism>
<dbReference type="EMBL" id="LPWG01000010">
    <property type="protein sequence ID" value="ODR99967.1"/>
    <property type="molecule type" value="Genomic_DNA"/>
</dbReference>
<dbReference type="OrthoDB" id="8050531at2"/>
<feature type="transmembrane region" description="Helical" evidence="1">
    <location>
        <begin position="90"/>
        <end position="111"/>
    </location>
</feature>
<evidence type="ECO:0000313" key="3">
    <source>
        <dbReference type="Proteomes" id="UP000094501"/>
    </source>
</evidence>
<comment type="caution">
    <text evidence="2">The sequence shown here is derived from an EMBL/GenBank/DDBJ whole genome shotgun (WGS) entry which is preliminary data.</text>
</comment>
<feature type="transmembrane region" description="Helical" evidence="1">
    <location>
        <begin position="35"/>
        <end position="51"/>
    </location>
</feature>
<feature type="transmembrane region" description="Helical" evidence="1">
    <location>
        <begin position="208"/>
        <end position="225"/>
    </location>
</feature>
<dbReference type="STRING" id="1774968.AUC68_02340"/>